<feature type="compositionally biased region" description="Basic and acidic residues" evidence="1">
    <location>
        <begin position="378"/>
        <end position="394"/>
    </location>
</feature>
<feature type="region of interest" description="Disordered" evidence="1">
    <location>
        <begin position="1"/>
        <end position="420"/>
    </location>
</feature>
<feature type="compositionally biased region" description="Polar residues" evidence="1">
    <location>
        <begin position="409"/>
        <end position="420"/>
    </location>
</feature>
<dbReference type="PANTHER" id="PTHR12299">
    <property type="entry name" value="HYALURONIC ACID-BINDING PROTEIN 4"/>
    <property type="match status" value="1"/>
</dbReference>
<dbReference type="PANTHER" id="PTHR12299:SF17">
    <property type="entry name" value="AT19571P-RELATED"/>
    <property type="match status" value="1"/>
</dbReference>
<dbReference type="AlphaFoldDB" id="A0A015K5R7"/>
<feature type="compositionally biased region" description="Basic and acidic residues" evidence="1">
    <location>
        <begin position="70"/>
        <end position="94"/>
    </location>
</feature>
<dbReference type="InterPro" id="IPR039764">
    <property type="entry name" value="HABP4/SERBP1-like"/>
</dbReference>
<dbReference type="SMART" id="SM01233">
    <property type="entry name" value="HABP4_PAI-RBP1"/>
    <property type="match status" value="1"/>
</dbReference>
<comment type="caution">
    <text evidence="3">The sequence shown here is derived from an EMBL/GenBank/DDBJ whole genome shotgun (WGS) entry which is preliminary data.</text>
</comment>
<feature type="compositionally biased region" description="Basic and acidic residues" evidence="1">
    <location>
        <begin position="130"/>
        <end position="150"/>
    </location>
</feature>
<protein>
    <recommendedName>
        <fullName evidence="2">Hyaluronan/mRNA-binding protein domain-containing protein</fullName>
    </recommendedName>
</protein>
<feature type="compositionally biased region" description="Gly residues" evidence="1">
    <location>
        <begin position="368"/>
        <end position="377"/>
    </location>
</feature>
<feature type="compositionally biased region" description="Basic and acidic residues" evidence="1">
    <location>
        <begin position="21"/>
        <end position="30"/>
    </location>
</feature>
<dbReference type="HOGENOM" id="CLU_655774_0_0_1"/>
<dbReference type="GO" id="GO:0003723">
    <property type="term" value="F:RNA binding"/>
    <property type="evidence" value="ECO:0007669"/>
    <property type="project" value="InterPro"/>
</dbReference>
<dbReference type="GO" id="GO:0005634">
    <property type="term" value="C:nucleus"/>
    <property type="evidence" value="ECO:0007669"/>
    <property type="project" value="TreeGrafter"/>
</dbReference>
<dbReference type="OMA" id="KKWAGAK"/>
<evidence type="ECO:0000256" key="1">
    <source>
        <dbReference type="SAM" id="MobiDB-lite"/>
    </source>
</evidence>
<dbReference type="InterPro" id="IPR006861">
    <property type="entry name" value="HABP4_PAIRBP1-bd"/>
</dbReference>
<feature type="domain" description="Hyaluronan/mRNA-binding protein" evidence="2">
    <location>
        <begin position="130"/>
        <end position="303"/>
    </location>
</feature>
<sequence length="420" mass="45690">MASVASRNPFDLLGESTDPEAVAKEVEQSKEQPVVIPKKVDRSRASPKEARIRHEYPQRGGHKPSASNRNNEDTRSGAPRDRNVGPRLSRREEGGGGGGGGDYHPTRTPRGARPSDRSRGGGRGGGGGGRRREYDRHSGTGRHDSEKKENQGWGKPTETPWDNNTATENPSWNAEPSDANASSSWGDNANDANAGNWGDNKTTEENNDWSAGVAVPEESNTTTNDSWNNSAEKTENSSWEQQPETNDAWNGDEAAKNEDTAANESTPAPEPEENQKTLDEYRAEKAQKLLDITLPEARKPNEGVDDSQWKDAVPLEKDEEDDFLFTGKEQSYRLKNKKNKSKNFVEITQTFERHGGGAPRGRGRGRGGRGGGRGGGGDGRDRRENNYDDRDNRRRGGGGGGRSGVVNLDDQSAFPSLGAS</sequence>
<keyword evidence="4" id="KW-1185">Reference proteome</keyword>
<organism evidence="3 4">
    <name type="scientific">Rhizophagus irregularis (strain DAOM 197198w)</name>
    <name type="common">Glomus intraradices</name>
    <dbReference type="NCBI Taxonomy" id="1432141"/>
    <lineage>
        <taxon>Eukaryota</taxon>
        <taxon>Fungi</taxon>
        <taxon>Fungi incertae sedis</taxon>
        <taxon>Mucoromycota</taxon>
        <taxon>Glomeromycotina</taxon>
        <taxon>Glomeromycetes</taxon>
        <taxon>Glomerales</taxon>
        <taxon>Glomeraceae</taxon>
        <taxon>Rhizophagus</taxon>
    </lineage>
</organism>
<reference evidence="3 4" key="1">
    <citation type="submission" date="2014-02" db="EMBL/GenBank/DDBJ databases">
        <title>Single nucleus genome sequencing reveals high similarity among nuclei of an endomycorrhizal fungus.</title>
        <authorList>
            <person name="Lin K."/>
            <person name="Geurts R."/>
            <person name="Zhang Z."/>
            <person name="Limpens E."/>
            <person name="Saunders D.G."/>
            <person name="Mu D."/>
            <person name="Pang E."/>
            <person name="Cao H."/>
            <person name="Cha H."/>
            <person name="Lin T."/>
            <person name="Zhou Q."/>
            <person name="Shang Y."/>
            <person name="Li Y."/>
            <person name="Ivanov S."/>
            <person name="Sharma T."/>
            <person name="Velzen R.V."/>
            <person name="Ruijter N.D."/>
            <person name="Aanen D.K."/>
            <person name="Win J."/>
            <person name="Kamoun S."/>
            <person name="Bisseling T."/>
            <person name="Huang S."/>
        </authorList>
    </citation>
    <scope>NUCLEOTIDE SEQUENCE [LARGE SCALE GENOMIC DNA]</scope>
    <source>
        <strain evidence="4">DAOM197198w</strain>
    </source>
</reference>
<feature type="compositionally biased region" description="Low complexity" evidence="1">
    <location>
        <begin position="219"/>
        <end position="230"/>
    </location>
</feature>
<dbReference type="Gene3D" id="6.10.140.1040">
    <property type="match status" value="2"/>
</dbReference>
<feature type="compositionally biased region" description="Basic and acidic residues" evidence="1">
    <location>
        <begin position="273"/>
        <end position="288"/>
    </location>
</feature>
<dbReference type="Pfam" id="PF04774">
    <property type="entry name" value="HABP4_PAI-RBP1"/>
    <property type="match status" value="1"/>
</dbReference>
<dbReference type="Proteomes" id="UP000022910">
    <property type="component" value="Unassembled WGS sequence"/>
</dbReference>
<dbReference type="EMBL" id="JEMT01028422">
    <property type="protein sequence ID" value="EXX54751.1"/>
    <property type="molecule type" value="Genomic_DNA"/>
</dbReference>
<gene>
    <name evidence="3" type="ORF">RirG_231550</name>
</gene>
<feature type="compositionally biased region" description="Basic and acidic residues" evidence="1">
    <location>
        <begin position="38"/>
        <end position="57"/>
    </location>
</feature>
<dbReference type="OrthoDB" id="5390558at2759"/>
<dbReference type="STRING" id="1432141.A0A015K5R7"/>
<feature type="compositionally biased region" description="Polar residues" evidence="1">
    <location>
        <begin position="236"/>
        <end position="248"/>
    </location>
</feature>
<proteinExistence type="predicted"/>
<evidence type="ECO:0000259" key="2">
    <source>
        <dbReference type="SMART" id="SM01233"/>
    </source>
</evidence>
<feature type="compositionally biased region" description="Basic and acidic residues" evidence="1">
    <location>
        <begin position="296"/>
        <end position="316"/>
    </location>
</feature>
<name>A0A015K5R7_RHIIW</name>
<evidence type="ECO:0000313" key="4">
    <source>
        <dbReference type="Proteomes" id="UP000022910"/>
    </source>
</evidence>
<feature type="compositionally biased region" description="Polar residues" evidence="1">
    <location>
        <begin position="160"/>
        <end position="174"/>
    </location>
</feature>
<accession>A0A015K5R7</accession>
<dbReference type="GO" id="GO:0005737">
    <property type="term" value="C:cytoplasm"/>
    <property type="evidence" value="ECO:0007669"/>
    <property type="project" value="TreeGrafter"/>
</dbReference>
<feature type="compositionally biased region" description="Low complexity" evidence="1">
    <location>
        <begin position="177"/>
        <end position="200"/>
    </location>
</feature>
<evidence type="ECO:0000313" key="3">
    <source>
        <dbReference type="EMBL" id="EXX54751.1"/>
    </source>
</evidence>